<reference evidence="2 3" key="1">
    <citation type="submission" date="2018-02" db="EMBL/GenBank/DDBJ databases">
        <title>8 Nocardia nova and 1 Nocardia cyriacigeorgica strain used for evolution to TMP-SMX.</title>
        <authorList>
            <person name="Mehta H."/>
            <person name="Weng J."/>
            <person name="Shamoo Y."/>
        </authorList>
    </citation>
    <scope>NUCLEOTIDE SEQUENCE [LARGE SCALE GENOMIC DNA]</scope>
    <source>
        <strain evidence="2 3">ATCC 33727</strain>
    </source>
</reference>
<feature type="region of interest" description="Disordered" evidence="1">
    <location>
        <begin position="1"/>
        <end position="81"/>
    </location>
</feature>
<feature type="compositionally biased region" description="Basic and acidic residues" evidence="1">
    <location>
        <begin position="12"/>
        <end position="42"/>
    </location>
</feature>
<dbReference type="EMBL" id="PYHS01000003">
    <property type="protein sequence ID" value="PSR64548.1"/>
    <property type="molecule type" value="Genomic_DNA"/>
</dbReference>
<feature type="region of interest" description="Disordered" evidence="1">
    <location>
        <begin position="122"/>
        <end position="185"/>
    </location>
</feature>
<accession>A0A2T2Z9W3</accession>
<dbReference type="AlphaFoldDB" id="A0A2T2Z9W3"/>
<sequence length="185" mass="21057">MHAELDGADEADDHRRQRDVEDRRSARIARLERVDIGHHDRYPGPAARLGGRGGDHLGHRRTGRTRHIDRDPRGGAHVQDGEHPLRFDGLARRLRGVVVQRMQRAVQFPLHGVEEALVGRRHRGPRVDDGDRDPVRCGIGEDIGVGAGEQSGRDRQDEHQHRCRQERWPPQESRFESAPMPPPQE</sequence>
<proteinExistence type="predicted"/>
<name>A0A2T2Z9W3_9NOCA</name>
<gene>
    <name evidence="2" type="ORF">C8259_05775</name>
</gene>
<evidence type="ECO:0000313" key="3">
    <source>
        <dbReference type="Proteomes" id="UP000241647"/>
    </source>
</evidence>
<comment type="caution">
    <text evidence="2">The sequence shown here is derived from an EMBL/GenBank/DDBJ whole genome shotgun (WGS) entry which is preliminary data.</text>
</comment>
<feature type="compositionally biased region" description="Basic and acidic residues" evidence="1">
    <location>
        <begin position="125"/>
        <end position="135"/>
    </location>
</feature>
<feature type="compositionally biased region" description="Basic and acidic residues" evidence="1">
    <location>
        <begin position="66"/>
        <end position="81"/>
    </location>
</feature>
<dbReference type="RefSeq" id="WP_063030518.1">
    <property type="nucleotide sequence ID" value="NZ_PYHS01000003.1"/>
</dbReference>
<protein>
    <submittedName>
        <fullName evidence="2">Uncharacterized protein</fullName>
    </submittedName>
</protein>
<dbReference type="Proteomes" id="UP000241647">
    <property type="component" value="Unassembled WGS sequence"/>
</dbReference>
<feature type="compositionally biased region" description="Acidic residues" evidence="1">
    <location>
        <begin position="1"/>
        <end position="11"/>
    </location>
</feature>
<evidence type="ECO:0000256" key="1">
    <source>
        <dbReference type="SAM" id="MobiDB-lite"/>
    </source>
</evidence>
<feature type="compositionally biased region" description="Basic and acidic residues" evidence="1">
    <location>
        <begin position="151"/>
        <end position="175"/>
    </location>
</feature>
<evidence type="ECO:0000313" key="2">
    <source>
        <dbReference type="EMBL" id="PSR64548.1"/>
    </source>
</evidence>
<organism evidence="2 3">
    <name type="scientific">Nocardia nova</name>
    <dbReference type="NCBI Taxonomy" id="37330"/>
    <lineage>
        <taxon>Bacteria</taxon>
        <taxon>Bacillati</taxon>
        <taxon>Actinomycetota</taxon>
        <taxon>Actinomycetes</taxon>
        <taxon>Mycobacteriales</taxon>
        <taxon>Nocardiaceae</taxon>
        <taxon>Nocardia</taxon>
    </lineage>
</organism>